<comment type="subcellular location">
    <subcellularLocation>
        <location evidence="1">Cell membrane</location>
        <topology evidence="1">Multi-pass membrane protein</topology>
    </subcellularLocation>
</comment>
<dbReference type="OrthoDB" id="9775735at2"/>
<feature type="transmembrane region" description="Helical" evidence="8">
    <location>
        <begin position="95"/>
        <end position="118"/>
    </location>
</feature>
<evidence type="ECO:0000313" key="10">
    <source>
        <dbReference type="Proteomes" id="UP000199256"/>
    </source>
</evidence>
<feature type="transmembrane region" description="Helical" evidence="8">
    <location>
        <begin position="318"/>
        <end position="340"/>
    </location>
</feature>
<evidence type="ECO:0000256" key="3">
    <source>
        <dbReference type="ARBA" id="ARBA00022448"/>
    </source>
</evidence>
<reference evidence="10" key="1">
    <citation type="submission" date="2016-10" db="EMBL/GenBank/DDBJ databases">
        <authorList>
            <person name="Varghese N."/>
            <person name="Submissions S."/>
        </authorList>
    </citation>
    <scope>NUCLEOTIDE SEQUENCE [LARGE SCALE GENOMIC DNA]</scope>
    <source>
        <strain evidence="10">DSM 241</strain>
    </source>
</reference>
<dbReference type="NCBIfam" id="NF007399">
    <property type="entry name" value="PRK09928.1"/>
    <property type="match status" value="1"/>
</dbReference>
<name>A0A1H7JAR2_9GAMM</name>
<dbReference type="NCBIfam" id="TIGR00842">
    <property type="entry name" value="bcct"/>
    <property type="match status" value="1"/>
</dbReference>
<feature type="transmembrane region" description="Helical" evidence="8">
    <location>
        <begin position="200"/>
        <end position="220"/>
    </location>
</feature>
<dbReference type="PANTHER" id="PTHR30047:SF7">
    <property type="entry name" value="HIGH-AFFINITY CHOLINE TRANSPORT PROTEIN"/>
    <property type="match status" value="1"/>
</dbReference>
<dbReference type="InterPro" id="IPR000060">
    <property type="entry name" value="BCCT_transptr"/>
</dbReference>
<evidence type="ECO:0000256" key="4">
    <source>
        <dbReference type="ARBA" id="ARBA00022475"/>
    </source>
</evidence>
<dbReference type="RefSeq" id="WP_090251926.1">
    <property type="nucleotide sequence ID" value="NZ_FOAA01000004.1"/>
</dbReference>
<dbReference type="GO" id="GO:0022857">
    <property type="term" value="F:transmembrane transporter activity"/>
    <property type="evidence" value="ECO:0007669"/>
    <property type="project" value="InterPro"/>
</dbReference>
<evidence type="ECO:0000256" key="7">
    <source>
        <dbReference type="ARBA" id="ARBA00023136"/>
    </source>
</evidence>
<comment type="similarity">
    <text evidence="2">Belongs to the BCCT transporter (TC 2.A.15) family.</text>
</comment>
<organism evidence="9 10">
    <name type="scientific">Ectothiorhodospira marina</name>
    <dbReference type="NCBI Taxonomy" id="1396821"/>
    <lineage>
        <taxon>Bacteria</taxon>
        <taxon>Pseudomonadati</taxon>
        <taxon>Pseudomonadota</taxon>
        <taxon>Gammaproteobacteria</taxon>
        <taxon>Chromatiales</taxon>
        <taxon>Ectothiorhodospiraceae</taxon>
        <taxon>Ectothiorhodospira</taxon>
    </lineage>
</organism>
<dbReference type="PANTHER" id="PTHR30047">
    <property type="entry name" value="HIGH-AFFINITY CHOLINE TRANSPORT PROTEIN-RELATED"/>
    <property type="match status" value="1"/>
</dbReference>
<proteinExistence type="inferred from homology"/>
<feature type="transmembrane region" description="Helical" evidence="8">
    <location>
        <begin position="235"/>
        <end position="256"/>
    </location>
</feature>
<feature type="transmembrane region" description="Helical" evidence="8">
    <location>
        <begin position="268"/>
        <end position="288"/>
    </location>
</feature>
<feature type="transmembrane region" description="Helical" evidence="8">
    <location>
        <begin position="20"/>
        <end position="39"/>
    </location>
</feature>
<dbReference type="STRING" id="1396821.SAMN05444515_104134"/>
<dbReference type="Pfam" id="PF02028">
    <property type="entry name" value="BCCT"/>
    <property type="match status" value="1"/>
</dbReference>
<keyword evidence="10" id="KW-1185">Reference proteome</keyword>
<keyword evidence="4" id="KW-1003">Cell membrane</keyword>
<feature type="transmembrane region" description="Helical" evidence="8">
    <location>
        <begin position="477"/>
        <end position="497"/>
    </location>
</feature>
<evidence type="ECO:0000313" key="9">
    <source>
        <dbReference type="EMBL" id="SEK71739.1"/>
    </source>
</evidence>
<evidence type="ECO:0000256" key="2">
    <source>
        <dbReference type="ARBA" id="ARBA00005658"/>
    </source>
</evidence>
<dbReference type="PROSITE" id="PS01303">
    <property type="entry name" value="BCCT"/>
    <property type="match status" value="1"/>
</dbReference>
<feature type="transmembrane region" description="Helical" evidence="8">
    <location>
        <begin position="59"/>
        <end position="83"/>
    </location>
</feature>
<keyword evidence="5 8" id="KW-0812">Transmembrane</keyword>
<feature type="transmembrane region" description="Helical" evidence="8">
    <location>
        <begin position="452"/>
        <end position="471"/>
    </location>
</feature>
<dbReference type="EMBL" id="FOAA01000004">
    <property type="protein sequence ID" value="SEK71739.1"/>
    <property type="molecule type" value="Genomic_DNA"/>
</dbReference>
<dbReference type="GO" id="GO:0005886">
    <property type="term" value="C:plasma membrane"/>
    <property type="evidence" value="ECO:0007669"/>
    <property type="project" value="UniProtKB-SubCell"/>
</dbReference>
<feature type="transmembrane region" description="Helical" evidence="8">
    <location>
        <begin position="406"/>
        <end position="425"/>
    </location>
</feature>
<evidence type="ECO:0000256" key="6">
    <source>
        <dbReference type="ARBA" id="ARBA00022989"/>
    </source>
</evidence>
<keyword evidence="3" id="KW-0813">Transport</keyword>
<feature type="transmembrane region" description="Helical" evidence="8">
    <location>
        <begin position="149"/>
        <end position="169"/>
    </location>
</feature>
<dbReference type="InterPro" id="IPR018093">
    <property type="entry name" value="BCCT_CS"/>
</dbReference>
<keyword evidence="7 8" id="KW-0472">Membrane</keyword>
<dbReference type="AlphaFoldDB" id="A0A1H7JAR2"/>
<evidence type="ECO:0000256" key="5">
    <source>
        <dbReference type="ARBA" id="ARBA00022692"/>
    </source>
</evidence>
<protein>
    <submittedName>
        <fullName evidence="9">Choline/glycine/proline betaine transport protein</fullName>
    </submittedName>
</protein>
<accession>A0A1H7JAR2</accession>
<keyword evidence="6 8" id="KW-1133">Transmembrane helix</keyword>
<sequence>MAEKNDASTRPPRIQINPPVFIASALMAFFLVVFATVFTDVAGDVFSAVLGWITDKVGWFYVLAVAGFVVFMFAVAISSYGGIKLGPDHSEPDYSYISWFAMLFSAGMGIGLMFFGVAEPVMHYVSPPTGDPETVQAARDAMSITFFHWGLHAWAIYGVVALTLAYFAFRQGLPLTIRSSLYPLIGDRIHGSIGHTVDTFAVLGTLFGVATSLGLGAMQINSGLEYLFGVPNTPIVQVVLIAIVTMMATVSVVLGLDGGIRRVSEFNIILAVALLVFVLVAGPTVYLLQTVVQNTGNYISSVFSMTFNLYAYEPTDWIGGWTLFYWGWWIAWAPFVGMFIARVSRGRTIREFTFGVLLVPVGFTIMWMTFFGNTALNMIREQGISDLAEQVSADTSVALFQFFEHLPFSTITALLATILIVTFFVTSSDSGSLVVDILTSGGKEDSPTWQRIFWATLEGVIAAALLLAGGLTALQTATIASALPFTIIMIIMCWGLLKALRIDRMKKVSLLEARVSPVGPHAAVSWQRRLRSIVHQPRRNEVIRYIQETVKPALNAVSEELRKQNLDAVVGEHEDGRCWVEVRHGEEIDFFYSVRPRAYDPPTFVMRDTGSKRAESLKYFRAEVHLSEGGQDYDVVGWSQEALINDVLEHYERHMHFLDAVR</sequence>
<evidence type="ECO:0000256" key="8">
    <source>
        <dbReference type="SAM" id="Phobius"/>
    </source>
</evidence>
<gene>
    <name evidence="9" type="ORF">SAMN05444515_104134</name>
</gene>
<feature type="transmembrane region" description="Helical" evidence="8">
    <location>
        <begin position="352"/>
        <end position="370"/>
    </location>
</feature>
<evidence type="ECO:0000256" key="1">
    <source>
        <dbReference type="ARBA" id="ARBA00004651"/>
    </source>
</evidence>
<dbReference type="Proteomes" id="UP000199256">
    <property type="component" value="Unassembled WGS sequence"/>
</dbReference>